<dbReference type="SUPFAM" id="SSF81606">
    <property type="entry name" value="PP2C-like"/>
    <property type="match status" value="1"/>
</dbReference>
<feature type="domain" description="PPM-type phosphatase" evidence="1">
    <location>
        <begin position="95"/>
        <end position="416"/>
    </location>
</feature>
<reference evidence="2" key="1">
    <citation type="submission" date="2013-12" db="EMBL/GenBank/DDBJ databases">
        <title>The Genome Sequence of Aphanomyces invadans NJM9701.</title>
        <authorList>
            <consortium name="The Broad Institute Genomics Platform"/>
            <person name="Russ C."/>
            <person name="Tyler B."/>
            <person name="van West P."/>
            <person name="Dieguez-Uribeondo J."/>
            <person name="Young S.K."/>
            <person name="Zeng Q."/>
            <person name="Gargeya S."/>
            <person name="Fitzgerald M."/>
            <person name="Abouelleil A."/>
            <person name="Alvarado L."/>
            <person name="Chapman S.B."/>
            <person name="Gainer-Dewar J."/>
            <person name="Goldberg J."/>
            <person name="Griggs A."/>
            <person name="Gujja S."/>
            <person name="Hansen M."/>
            <person name="Howarth C."/>
            <person name="Imamovic A."/>
            <person name="Ireland A."/>
            <person name="Larimer J."/>
            <person name="McCowan C."/>
            <person name="Murphy C."/>
            <person name="Pearson M."/>
            <person name="Poon T.W."/>
            <person name="Priest M."/>
            <person name="Roberts A."/>
            <person name="Saif S."/>
            <person name="Shea T."/>
            <person name="Sykes S."/>
            <person name="Wortman J."/>
            <person name="Nusbaum C."/>
            <person name="Birren B."/>
        </authorList>
    </citation>
    <scope>NUCLEOTIDE SEQUENCE [LARGE SCALE GENOMIC DNA]</scope>
    <source>
        <strain evidence="2">NJM9701</strain>
    </source>
</reference>
<dbReference type="PROSITE" id="PS51746">
    <property type="entry name" value="PPM_2"/>
    <property type="match status" value="1"/>
</dbReference>
<dbReference type="InterPro" id="IPR001932">
    <property type="entry name" value="PPM-type_phosphatase-like_dom"/>
</dbReference>
<dbReference type="CDD" id="cd00143">
    <property type="entry name" value="PP2Cc"/>
    <property type="match status" value="1"/>
</dbReference>
<name>A0A024TM43_9STRA</name>
<evidence type="ECO:0000259" key="1">
    <source>
        <dbReference type="PROSITE" id="PS51746"/>
    </source>
</evidence>
<sequence length="420" mass="47115">MVVIQRMIQHLRARVRLPPSATSHFIPRSSRNSVETPRSRRVSVTRAAGVVAVMGLLYDQATLMEPRPLTLDRKTTRLVPVQMRKRTSKADSPLLVSASAVRGDRPTMEDALFIAPNRRFTAVFDGHGGADVSSYLKANLYDHILANLGPAKDTWNLDEIETSLRDAFRTVDAVILERREWIAQGSTATAVLLMDDLIWSMNVGDSRAVLCRNGRAVNLTRDHKPNDPMERSRVEKAGGRVQWHGLRDPHGRPIVDMGAYRINSNLAVARAFGDGDQRPYVSGEMELKCFRRDPSDKFIVVASDGLWDVFTSAEVSISRARRKYSGHDGHDRVSGKVVMFVRDVLAGEVGSRESWRSGSHAETSVELFEWRQMYKNDSDMIQAALATRKEQMAKYLTQEALFRGTADNVAVVVIWLDKVK</sequence>
<dbReference type="RefSeq" id="XP_008876277.1">
    <property type="nucleotide sequence ID" value="XM_008878055.1"/>
</dbReference>
<dbReference type="InterPro" id="IPR015655">
    <property type="entry name" value="PP2C"/>
</dbReference>
<dbReference type="Pfam" id="PF00481">
    <property type="entry name" value="PP2C"/>
    <property type="match status" value="1"/>
</dbReference>
<dbReference type="STRING" id="157072.A0A024TM43"/>
<gene>
    <name evidence="2" type="ORF">H310_11386</name>
</gene>
<organism evidence="2">
    <name type="scientific">Aphanomyces invadans</name>
    <dbReference type="NCBI Taxonomy" id="157072"/>
    <lineage>
        <taxon>Eukaryota</taxon>
        <taxon>Sar</taxon>
        <taxon>Stramenopiles</taxon>
        <taxon>Oomycota</taxon>
        <taxon>Saprolegniomycetes</taxon>
        <taxon>Saprolegniales</taxon>
        <taxon>Verrucalvaceae</taxon>
        <taxon>Aphanomyces</taxon>
    </lineage>
</organism>
<dbReference type="EMBL" id="KI913982">
    <property type="protein sequence ID" value="ETV95103.1"/>
    <property type="molecule type" value="Genomic_DNA"/>
</dbReference>
<protein>
    <recommendedName>
        <fullName evidence="1">PPM-type phosphatase domain-containing protein</fullName>
    </recommendedName>
</protein>
<proteinExistence type="predicted"/>
<dbReference type="InterPro" id="IPR036457">
    <property type="entry name" value="PPM-type-like_dom_sf"/>
</dbReference>
<dbReference type="OrthoDB" id="10264738at2759"/>
<dbReference type="GeneID" id="20088436"/>
<dbReference type="Gene3D" id="3.60.40.10">
    <property type="entry name" value="PPM-type phosphatase domain"/>
    <property type="match status" value="1"/>
</dbReference>
<dbReference type="PANTHER" id="PTHR47992">
    <property type="entry name" value="PROTEIN PHOSPHATASE"/>
    <property type="match status" value="1"/>
</dbReference>
<dbReference type="VEuPathDB" id="FungiDB:H310_11386"/>
<accession>A0A024TM43</accession>
<dbReference type="eggNOG" id="KOG0698">
    <property type="taxonomic scope" value="Eukaryota"/>
</dbReference>
<dbReference type="GO" id="GO:0004722">
    <property type="term" value="F:protein serine/threonine phosphatase activity"/>
    <property type="evidence" value="ECO:0007669"/>
    <property type="project" value="InterPro"/>
</dbReference>
<dbReference type="AlphaFoldDB" id="A0A024TM43"/>
<evidence type="ECO:0000313" key="2">
    <source>
        <dbReference type="EMBL" id="ETV95103.1"/>
    </source>
</evidence>
<dbReference type="SMART" id="SM00332">
    <property type="entry name" value="PP2Cc"/>
    <property type="match status" value="1"/>
</dbReference>